<name>A0A4S8MT75_DENBC</name>
<keyword evidence="2" id="KW-1185">Reference proteome</keyword>
<dbReference type="OrthoDB" id="2976077at2759"/>
<accession>A0A4S8MT75</accession>
<dbReference type="EMBL" id="ML179046">
    <property type="protein sequence ID" value="THV05879.1"/>
    <property type="molecule type" value="Genomic_DNA"/>
</dbReference>
<evidence type="ECO:0000313" key="2">
    <source>
        <dbReference type="Proteomes" id="UP000297245"/>
    </source>
</evidence>
<gene>
    <name evidence="1" type="ORF">K435DRAFT_789897</name>
</gene>
<dbReference type="Proteomes" id="UP000297245">
    <property type="component" value="Unassembled WGS sequence"/>
</dbReference>
<evidence type="ECO:0000313" key="1">
    <source>
        <dbReference type="EMBL" id="THV05879.1"/>
    </source>
</evidence>
<sequence length="147" mass="16803">MVVLFFLPLRQIYSTEALAKLYQILWRATTLNAHINLDLILYRSAISKGKWGRRVGSNNLVKDVYHADRPHVLKILAKAPETALSTFLCSWALITAYPLMTMKHQTFSVIVTRDSQMIGGECLEDFMPVALMDYMPGILLQFKVVER</sequence>
<reference evidence="1 2" key="1">
    <citation type="journal article" date="2019" name="Nat. Ecol. Evol.">
        <title>Megaphylogeny resolves global patterns of mushroom evolution.</title>
        <authorList>
            <person name="Varga T."/>
            <person name="Krizsan K."/>
            <person name="Foldi C."/>
            <person name="Dima B."/>
            <person name="Sanchez-Garcia M."/>
            <person name="Sanchez-Ramirez S."/>
            <person name="Szollosi G.J."/>
            <person name="Szarkandi J.G."/>
            <person name="Papp V."/>
            <person name="Albert L."/>
            <person name="Andreopoulos W."/>
            <person name="Angelini C."/>
            <person name="Antonin V."/>
            <person name="Barry K.W."/>
            <person name="Bougher N.L."/>
            <person name="Buchanan P."/>
            <person name="Buyck B."/>
            <person name="Bense V."/>
            <person name="Catcheside P."/>
            <person name="Chovatia M."/>
            <person name="Cooper J."/>
            <person name="Damon W."/>
            <person name="Desjardin D."/>
            <person name="Finy P."/>
            <person name="Geml J."/>
            <person name="Haridas S."/>
            <person name="Hughes K."/>
            <person name="Justo A."/>
            <person name="Karasinski D."/>
            <person name="Kautmanova I."/>
            <person name="Kiss B."/>
            <person name="Kocsube S."/>
            <person name="Kotiranta H."/>
            <person name="LaButti K.M."/>
            <person name="Lechner B.E."/>
            <person name="Liimatainen K."/>
            <person name="Lipzen A."/>
            <person name="Lukacs Z."/>
            <person name="Mihaltcheva S."/>
            <person name="Morgado L.N."/>
            <person name="Niskanen T."/>
            <person name="Noordeloos M.E."/>
            <person name="Ohm R.A."/>
            <person name="Ortiz-Santana B."/>
            <person name="Ovrebo C."/>
            <person name="Racz N."/>
            <person name="Riley R."/>
            <person name="Savchenko A."/>
            <person name="Shiryaev A."/>
            <person name="Soop K."/>
            <person name="Spirin V."/>
            <person name="Szebenyi C."/>
            <person name="Tomsovsky M."/>
            <person name="Tulloss R.E."/>
            <person name="Uehling J."/>
            <person name="Grigoriev I.V."/>
            <person name="Vagvolgyi C."/>
            <person name="Papp T."/>
            <person name="Martin F.M."/>
            <person name="Miettinen O."/>
            <person name="Hibbett D.S."/>
            <person name="Nagy L.G."/>
        </authorList>
    </citation>
    <scope>NUCLEOTIDE SEQUENCE [LARGE SCALE GENOMIC DNA]</scope>
    <source>
        <strain evidence="1 2">CBS 962.96</strain>
    </source>
</reference>
<dbReference type="AlphaFoldDB" id="A0A4S8MT75"/>
<protein>
    <submittedName>
        <fullName evidence="1">Uncharacterized protein</fullName>
    </submittedName>
</protein>
<organism evidence="1 2">
    <name type="scientific">Dendrothele bispora (strain CBS 962.96)</name>
    <dbReference type="NCBI Taxonomy" id="1314807"/>
    <lineage>
        <taxon>Eukaryota</taxon>
        <taxon>Fungi</taxon>
        <taxon>Dikarya</taxon>
        <taxon>Basidiomycota</taxon>
        <taxon>Agaricomycotina</taxon>
        <taxon>Agaricomycetes</taxon>
        <taxon>Agaricomycetidae</taxon>
        <taxon>Agaricales</taxon>
        <taxon>Agaricales incertae sedis</taxon>
        <taxon>Dendrothele</taxon>
    </lineage>
</organism>
<proteinExistence type="predicted"/>